<dbReference type="Proteomes" id="UP000094622">
    <property type="component" value="Unassembled WGS sequence"/>
</dbReference>
<organism evidence="2 3">
    <name type="scientific">Methylobrevis pamukkalensis</name>
    <dbReference type="NCBI Taxonomy" id="1439726"/>
    <lineage>
        <taxon>Bacteria</taxon>
        <taxon>Pseudomonadati</taxon>
        <taxon>Pseudomonadota</taxon>
        <taxon>Alphaproteobacteria</taxon>
        <taxon>Hyphomicrobiales</taxon>
        <taxon>Pleomorphomonadaceae</taxon>
        <taxon>Methylobrevis</taxon>
    </lineage>
</organism>
<keyword evidence="1" id="KW-0472">Membrane</keyword>
<sequence length="63" mass="6939">MARYRSEDRYRSNKPVRRIIVTKGDEVRSYVVRPWVAGSLALVGALFAAVYLAPPPISCSATG</sequence>
<dbReference type="RefSeq" id="WP_069307379.1">
    <property type="nucleotide sequence ID" value="NZ_MCRJ01000074.1"/>
</dbReference>
<proteinExistence type="predicted"/>
<dbReference type="AlphaFoldDB" id="A0A1E3H0D8"/>
<keyword evidence="1" id="KW-1133">Transmembrane helix</keyword>
<comment type="caution">
    <text evidence="2">The sequence shown here is derived from an EMBL/GenBank/DDBJ whole genome shotgun (WGS) entry which is preliminary data.</text>
</comment>
<feature type="transmembrane region" description="Helical" evidence="1">
    <location>
        <begin position="35"/>
        <end position="53"/>
    </location>
</feature>
<accession>A0A1E3H0D8</accession>
<evidence type="ECO:0000313" key="2">
    <source>
        <dbReference type="EMBL" id="ODN69779.1"/>
    </source>
</evidence>
<reference evidence="2 3" key="1">
    <citation type="submission" date="2016-07" db="EMBL/GenBank/DDBJ databases">
        <title>Draft Genome Sequence of Methylobrevis pamukkalensis PK2.</title>
        <authorList>
            <person name="Vasilenko O.V."/>
            <person name="Doronina N.V."/>
            <person name="Shmareva M.N."/>
            <person name="Tarlachkov S.V."/>
            <person name="Mustakhimov I."/>
            <person name="Trotsenko Y.A."/>
        </authorList>
    </citation>
    <scope>NUCLEOTIDE SEQUENCE [LARGE SCALE GENOMIC DNA]</scope>
    <source>
        <strain evidence="2 3">PK2</strain>
    </source>
</reference>
<name>A0A1E3H0D8_9HYPH</name>
<evidence type="ECO:0000256" key="1">
    <source>
        <dbReference type="SAM" id="Phobius"/>
    </source>
</evidence>
<dbReference type="EMBL" id="MCRJ01000074">
    <property type="protein sequence ID" value="ODN69779.1"/>
    <property type="molecule type" value="Genomic_DNA"/>
</dbReference>
<protein>
    <submittedName>
        <fullName evidence="2">Uncharacterized protein</fullName>
    </submittedName>
</protein>
<keyword evidence="3" id="KW-1185">Reference proteome</keyword>
<gene>
    <name evidence="2" type="ORF">A6302_02901</name>
</gene>
<keyword evidence="1" id="KW-0812">Transmembrane</keyword>
<evidence type="ECO:0000313" key="3">
    <source>
        <dbReference type="Proteomes" id="UP000094622"/>
    </source>
</evidence>